<accession>A0A8T0NT68</accession>
<dbReference type="Pfam" id="PF00646">
    <property type="entry name" value="F-box"/>
    <property type="match status" value="1"/>
</dbReference>
<dbReference type="InterPro" id="IPR001810">
    <property type="entry name" value="F-box_dom"/>
</dbReference>
<evidence type="ECO:0000313" key="2">
    <source>
        <dbReference type="EMBL" id="KAG2551489.1"/>
    </source>
</evidence>
<dbReference type="Gene3D" id="1.20.1280.50">
    <property type="match status" value="1"/>
</dbReference>
<name>A0A8T0NT68_PANVG</name>
<dbReference type="PANTHER" id="PTHR31672:SF2">
    <property type="entry name" value="F-BOX DOMAIN-CONTAINING PROTEIN"/>
    <property type="match status" value="1"/>
</dbReference>
<dbReference type="CDD" id="cd22157">
    <property type="entry name" value="F-box_AtFBW1-like"/>
    <property type="match status" value="1"/>
</dbReference>
<dbReference type="PANTHER" id="PTHR31672">
    <property type="entry name" value="BNACNNG10540D PROTEIN"/>
    <property type="match status" value="1"/>
</dbReference>
<sequence>MEDVSRVGADGGRPPALPDDVRREIFFRLPARSLCRARAVCRSWRDLATEPSFLRAHARRAAASPLLLTWSDTVTKRDGTRDCTVHLAIHQEAAAAGDDDHGRRRSRCCDLRLVLTARHPSISGGMRSWDGILCVEMWVRPPPPAAFAEHVPCSYLLLNPISRACTVASAPALRGGEPGSRFDRGCIAGAYSNPVTGVFHLLHSSGSAMVACDEHTPRFRVLTVDAPDAAWREVPMSGDADTARLQTVAGRLRLQSSATAHGRLHWRVGREEELLVFHAATEEFGRMALPRLHEAGAVRQQAISTVAGNLCLLAGLASTAVEVEVEVEVWVLEDYDAQDWRRRHVVHVAPESPLHSDGCLGTVLGNVGVVMGGVRGDEVEEIIFYNGFQKVYKVGPGSRPSRFFGLGEGLAVHEQSLLPHNVIFGTMPRVRGIAFLDCPNNGGHNTYPRCALVSS</sequence>
<gene>
    <name evidence="2" type="ORF">PVAP13_9KG400803</name>
</gene>
<dbReference type="InterPro" id="IPR050796">
    <property type="entry name" value="SCF_F-box_component"/>
</dbReference>
<comment type="caution">
    <text evidence="2">The sequence shown here is derived from an EMBL/GenBank/DDBJ whole genome shotgun (WGS) entry which is preliminary data.</text>
</comment>
<organism evidence="2 3">
    <name type="scientific">Panicum virgatum</name>
    <name type="common">Blackwell switchgrass</name>
    <dbReference type="NCBI Taxonomy" id="38727"/>
    <lineage>
        <taxon>Eukaryota</taxon>
        <taxon>Viridiplantae</taxon>
        <taxon>Streptophyta</taxon>
        <taxon>Embryophyta</taxon>
        <taxon>Tracheophyta</taxon>
        <taxon>Spermatophyta</taxon>
        <taxon>Magnoliopsida</taxon>
        <taxon>Liliopsida</taxon>
        <taxon>Poales</taxon>
        <taxon>Poaceae</taxon>
        <taxon>PACMAD clade</taxon>
        <taxon>Panicoideae</taxon>
        <taxon>Panicodae</taxon>
        <taxon>Paniceae</taxon>
        <taxon>Panicinae</taxon>
        <taxon>Panicum</taxon>
        <taxon>Panicum sect. Hiantes</taxon>
    </lineage>
</organism>
<dbReference type="EMBL" id="CM029053">
    <property type="protein sequence ID" value="KAG2551489.1"/>
    <property type="molecule type" value="Genomic_DNA"/>
</dbReference>
<proteinExistence type="predicted"/>
<evidence type="ECO:0000259" key="1">
    <source>
        <dbReference type="PROSITE" id="PS50181"/>
    </source>
</evidence>
<feature type="domain" description="F-box" evidence="1">
    <location>
        <begin position="17"/>
        <end position="57"/>
    </location>
</feature>
<dbReference type="Proteomes" id="UP000823388">
    <property type="component" value="Chromosome 9K"/>
</dbReference>
<dbReference type="AlphaFoldDB" id="A0A8T0NT68"/>
<dbReference type="SUPFAM" id="SSF81383">
    <property type="entry name" value="F-box domain"/>
    <property type="match status" value="1"/>
</dbReference>
<keyword evidence="3" id="KW-1185">Reference proteome</keyword>
<dbReference type="SMART" id="SM00256">
    <property type="entry name" value="FBOX"/>
    <property type="match status" value="1"/>
</dbReference>
<dbReference type="InterPro" id="IPR036047">
    <property type="entry name" value="F-box-like_dom_sf"/>
</dbReference>
<evidence type="ECO:0000313" key="3">
    <source>
        <dbReference type="Proteomes" id="UP000823388"/>
    </source>
</evidence>
<dbReference type="PROSITE" id="PS50181">
    <property type="entry name" value="FBOX"/>
    <property type="match status" value="1"/>
</dbReference>
<reference evidence="2" key="1">
    <citation type="submission" date="2020-05" db="EMBL/GenBank/DDBJ databases">
        <title>WGS assembly of Panicum virgatum.</title>
        <authorList>
            <person name="Lovell J.T."/>
            <person name="Jenkins J."/>
            <person name="Shu S."/>
            <person name="Juenger T.E."/>
            <person name="Schmutz J."/>
        </authorList>
    </citation>
    <scope>NUCLEOTIDE SEQUENCE</scope>
    <source>
        <strain evidence="2">AP13</strain>
    </source>
</reference>
<protein>
    <recommendedName>
        <fullName evidence="1">F-box domain-containing protein</fullName>
    </recommendedName>
</protein>